<comment type="subunit">
    <text evidence="9">Heterotetramer, composed of two GyrA and two GyrB chains. In the heterotetramer, GyrA contains the active site tyrosine that forms a transient covalent intermediate with DNA, while GyrB binds cofactors and catalyzes ATP hydrolysis.</text>
</comment>
<evidence type="ECO:0000256" key="1">
    <source>
        <dbReference type="ARBA" id="ARBA00000185"/>
    </source>
</evidence>
<comment type="function">
    <text evidence="9">A type II topoisomerase that negatively supercoils closed circular double-stranded (ds) DNA in an ATP-dependent manner to modulate DNA topology and maintain chromosomes in an underwound state. Negative supercoiling favors strand separation, and DNA replication, transcription, recombination and repair, all of which involve strand separation. Also able to catalyze the interconversion of other topological isomers of dsDNA rings, including catenanes and knotted rings. Type II topoisomerases break and join 2 DNA strands simultaneously in an ATP-dependent manner.</text>
</comment>
<protein>
    <recommendedName>
        <fullName evidence="9">DNA gyrase subunit A</fullName>
        <ecNumber evidence="9">5.6.2.2</ecNumber>
    </recommendedName>
</protein>
<evidence type="ECO:0000256" key="4">
    <source>
        <dbReference type="ARBA" id="ARBA00022840"/>
    </source>
</evidence>
<evidence type="ECO:0000256" key="3">
    <source>
        <dbReference type="ARBA" id="ARBA00022741"/>
    </source>
</evidence>
<evidence type="ECO:0000256" key="7">
    <source>
        <dbReference type="ARBA" id="ARBA00023235"/>
    </source>
</evidence>
<evidence type="ECO:0000256" key="5">
    <source>
        <dbReference type="ARBA" id="ARBA00023029"/>
    </source>
</evidence>
<dbReference type="FunFam" id="3.30.1360.40:FF:000002">
    <property type="entry name" value="DNA gyrase subunit A"/>
    <property type="match status" value="1"/>
</dbReference>
<dbReference type="InterPro" id="IPR002205">
    <property type="entry name" value="Topo_IIA_dom_A"/>
</dbReference>
<dbReference type="Pfam" id="PF00521">
    <property type="entry name" value="DNA_topoisoIV"/>
    <property type="match status" value="1"/>
</dbReference>
<accession>A0A9D1DV58</accession>
<keyword evidence="3 9" id="KW-0547">Nucleotide-binding</keyword>
<feature type="domain" description="Topo IIA-type catalytic" evidence="11">
    <location>
        <begin position="30"/>
        <end position="493"/>
    </location>
</feature>
<dbReference type="HAMAP" id="MF_01897">
    <property type="entry name" value="GyrA"/>
    <property type="match status" value="1"/>
</dbReference>
<dbReference type="InterPro" id="IPR005743">
    <property type="entry name" value="GyrA"/>
</dbReference>
<feature type="short sequence motif" description="GyrA-box" evidence="9">
    <location>
        <begin position="520"/>
        <end position="526"/>
    </location>
</feature>
<dbReference type="AlphaFoldDB" id="A0A9D1DV58"/>
<dbReference type="FunFam" id="3.90.199.10:FF:000001">
    <property type="entry name" value="DNA gyrase subunit A"/>
    <property type="match status" value="1"/>
</dbReference>
<comment type="miscellaneous">
    <text evidence="9">Few gyrases are as efficient as E.coli at forming negative supercoils. Not all organisms have 2 type II topoisomerases; in organisms with a single type II topoisomerase this enzyme also has to decatenate newly replicated chromosomes.</text>
</comment>
<dbReference type="Gene3D" id="1.10.268.10">
    <property type="entry name" value="Topoisomerase, domain 3"/>
    <property type="match status" value="1"/>
</dbReference>
<dbReference type="GO" id="GO:0034335">
    <property type="term" value="F:DNA negative supercoiling activity"/>
    <property type="evidence" value="ECO:0007669"/>
    <property type="project" value="UniProtKB-ARBA"/>
</dbReference>
<comment type="subcellular location">
    <subcellularLocation>
        <location evidence="9">Cytoplasm</location>
    </subcellularLocation>
</comment>
<keyword evidence="4 9" id="KW-0067">ATP-binding</keyword>
<dbReference type="NCBIfam" id="NF004044">
    <property type="entry name" value="PRK05561.1"/>
    <property type="match status" value="1"/>
</dbReference>
<dbReference type="EMBL" id="DVHC01000062">
    <property type="protein sequence ID" value="HIR59715.1"/>
    <property type="molecule type" value="Genomic_DNA"/>
</dbReference>
<dbReference type="InterPro" id="IPR013760">
    <property type="entry name" value="Topo_IIA-like_dom_sf"/>
</dbReference>
<name>A0A9D1DV58_9FIRM</name>
<dbReference type="GO" id="GO:0005694">
    <property type="term" value="C:chromosome"/>
    <property type="evidence" value="ECO:0007669"/>
    <property type="project" value="InterPro"/>
</dbReference>
<dbReference type="PROSITE" id="PS52040">
    <property type="entry name" value="TOPO_IIA"/>
    <property type="match status" value="1"/>
</dbReference>
<evidence type="ECO:0000256" key="10">
    <source>
        <dbReference type="PROSITE-ProRule" id="PRU01384"/>
    </source>
</evidence>
<comment type="catalytic activity">
    <reaction evidence="1 9 10">
        <text>ATP-dependent breakage, passage and rejoining of double-stranded DNA.</text>
        <dbReference type="EC" id="5.6.2.2"/>
    </reaction>
</comment>
<dbReference type="SUPFAM" id="SSF101904">
    <property type="entry name" value="GyrA/ParC C-terminal domain-like"/>
    <property type="match status" value="1"/>
</dbReference>
<comment type="subunit">
    <text evidence="8">Heterotetramer composed of ParC and ParE.</text>
</comment>
<evidence type="ECO:0000256" key="8">
    <source>
        <dbReference type="ARBA" id="ARBA00063644"/>
    </source>
</evidence>
<dbReference type="GO" id="GO:0006261">
    <property type="term" value="P:DNA-templated DNA replication"/>
    <property type="evidence" value="ECO:0007669"/>
    <property type="project" value="UniProtKB-UniRule"/>
</dbReference>
<evidence type="ECO:0000313" key="13">
    <source>
        <dbReference type="Proteomes" id="UP000824232"/>
    </source>
</evidence>
<comment type="caution">
    <text evidence="12">The sequence shown here is derived from an EMBL/GenBank/DDBJ whole genome shotgun (WGS) entry which is preliminary data.</text>
</comment>
<dbReference type="NCBIfam" id="TIGR01063">
    <property type="entry name" value="gyrA"/>
    <property type="match status" value="1"/>
</dbReference>
<dbReference type="InterPro" id="IPR006691">
    <property type="entry name" value="GyrA/parC_rep"/>
</dbReference>
<dbReference type="Gene3D" id="2.120.10.90">
    <property type="entry name" value="DNA gyrase/topoisomerase IV, subunit A, C-terminal"/>
    <property type="match status" value="1"/>
</dbReference>
<dbReference type="SUPFAM" id="SSF56719">
    <property type="entry name" value="Type II DNA topoisomerase"/>
    <property type="match status" value="1"/>
</dbReference>
<keyword evidence="9" id="KW-0963">Cytoplasm</keyword>
<keyword evidence="7 9" id="KW-0413">Isomerase</keyword>
<evidence type="ECO:0000256" key="6">
    <source>
        <dbReference type="ARBA" id="ARBA00023125"/>
    </source>
</evidence>
<reference evidence="12" key="2">
    <citation type="journal article" date="2021" name="PeerJ">
        <title>Extensive microbial diversity within the chicken gut microbiome revealed by metagenomics and culture.</title>
        <authorList>
            <person name="Gilroy R."/>
            <person name="Ravi A."/>
            <person name="Getino M."/>
            <person name="Pursley I."/>
            <person name="Horton D.L."/>
            <person name="Alikhan N.F."/>
            <person name="Baker D."/>
            <person name="Gharbi K."/>
            <person name="Hall N."/>
            <person name="Watson M."/>
            <person name="Adriaenssens E.M."/>
            <person name="Foster-Nyarko E."/>
            <person name="Jarju S."/>
            <person name="Secka A."/>
            <person name="Antonio M."/>
            <person name="Oren A."/>
            <person name="Chaudhuri R.R."/>
            <person name="La Ragione R."/>
            <person name="Hildebrand F."/>
            <person name="Pallen M.J."/>
        </authorList>
    </citation>
    <scope>NUCLEOTIDE SEQUENCE</scope>
    <source>
        <strain evidence="12">CHK184-20233</strain>
    </source>
</reference>
<keyword evidence="6 9" id="KW-0238">DNA-binding</keyword>
<dbReference type="GO" id="GO:0006265">
    <property type="term" value="P:DNA topological change"/>
    <property type="evidence" value="ECO:0007669"/>
    <property type="project" value="UniProtKB-UniRule"/>
</dbReference>
<sequence>MDRLEQNNIVKEVKDSFLDYSMSVITARAIPDLRDGLKPVHRRILYSMFESGYTPDKPHRKSAKTVGEVMGNYHPHGDSSIYEAMVRMAQDFSYRYMLIDGHGNFGNIEGYGAAAMRYTESRLSKISLELLRNINKNTVDFTPNFDESSKEPVVLPSRFPNILVNGTTGIAVGMATNIPPHNLKEVIDGCVAYIDNPDIDVDGLMQYIKGPDFPTGASILGNSGIKKAYETGRGTITIRSKAQIEEKNGRQYIIIDEVPYGVNTSELKNKVAELVHNKTIEGISDYHSDLKDGIKITITLKKDANAQVVLNKLYKHTQFQTSYGIIFLMLDQGVPRTLGLKDIIAKYIDFQREVIIRRTQFDLDNAEKRVHILEGLKIALDNIDEVIKLIRGSKSDDEARSGLMSKFGLTEIQANAILEMRLRRLTGLEREKIENELKDLLELIANLKDILSSDAKILNVIKTELLEIKDKYGDDRRTNIDMTAIEYIEDESLIPVEDVIVTLTNKGYIKRLRADTYKSQNRGGVGIKGMATNEEDFVKHLISMKTHDYILFFSNKGRVYRLKGYEIPEYSRQSKGLPVVNLLSLENGENISSIVCLDPSVENYKYLLFVTRNGLVKRTEIKEFDNIRKSGKIAIVLKDNDELIAVDKTTGEDEVIIGASNGRMVRFVETEIRSMGRGTSGVKGIDLDGSVVVGANVVTGNQEVLIVTENGYGKKTDINEYRLTHRGSKGVKALNMTDKNGSMVSLNCVNADESDKKDVMIITDSGVIMRMPMEQISTLKRATQGVRLIHLKDDQKVATVTVVDKDEEESTNEE</sequence>
<keyword evidence="5 9" id="KW-0799">Topoisomerase</keyword>
<evidence type="ECO:0000259" key="11">
    <source>
        <dbReference type="PROSITE" id="PS52040"/>
    </source>
</evidence>
<feature type="active site" description="O-(5'-phospho-DNA)-tyrosine intermediate" evidence="9 10">
    <location>
        <position position="118"/>
    </location>
</feature>
<evidence type="ECO:0000313" key="12">
    <source>
        <dbReference type="EMBL" id="HIR59715.1"/>
    </source>
</evidence>
<dbReference type="FunFam" id="1.10.268.10:FF:000001">
    <property type="entry name" value="DNA gyrase subunit A"/>
    <property type="match status" value="1"/>
</dbReference>
<dbReference type="PANTHER" id="PTHR43493:SF5">
    <property type="entry name" value="DNA GYRASE SUBUNIT A, CHLOROPLASTIC_MITOCHONDRIAL"/>
    <property type="match status" value="1"/>
</dbReference>
<dbReference type="GO" id="GO:0005524">
    <property type="term" value="F:ATP binding"/>
    <property type="evidence" value="ECO:0007669"/>
    <property type="project" value="UniProtKB-UniRule"/>
</dbReference>
<dbReference type="InterPro" id="IPR035516">
    <property type="entry name" value="Gyrase/topoIV_suA_C"/>
</dbReference>
<dbReference type="GO" id="GO:0009330">
    <property type="term" value="C:DNA topoisomerase type II (double strand cut, ATP-hydrolyzing) complex"/>
    <property type="evidence" value="ECO:0007669"/>
    <property type="project" value="TreeGrafter"/>
</dbReference>
<dbReference type="EC" id="5.6.2.2" evidence="9"/>
<dbReference type="GO" id="GO:0005737">
    <property type="term" value="C:cytoplasm"/>
    <property type="evidence" value="ECO:0007669"/>
    <property type="project" value="UniProtKB-SubCell"/>
</dbReference>
<dbReference type="GO" id="GO:0003677">
    <property type="term" value="F:DNA binding"/>
    <property type="evidence" value="ECO:0007669"/>
    <property type="project" value="UniProtKB-UniRule"/>
</dbReference>
<dbReference type="PANTHER" id="PTHR43493">
    <property type="entry name" value="DNA GYRASE/TOPOISOMERASE SUBUNIT A"/>
    <property type="match status" value="1"/>
</dbReference>
<dbReference type="SMART" id="SM00434">
    <property type="entry name" value="TOP4c"/>
    <property type="match status" value="1"/>
</dbReference>
<dbReference type="Pfam" id="PF03989">
    <property type="entry name" value="DNA_gyraseA_C"/>
    <property type="match status" value="6"/>
</dbReference>
<comment type="similarity">
    <text evidence="2 9">Belongs to the type II topoisomerase GyrA/ParC subunit family.</text>
</comment>
<dbReference type="InterPro" id="IPR013757">
    <property type="entry name" value="Topo_IIA_A_a_sf"/>
</dbReference>
<dbReference type="InterPro" id="IPR050220">
    <property type="entry name" value="Type_II_DNA_Topoisomerases"/>
</dbReference>
<organism evidence="12 13">
    <name type="scientific">Candidatus Onthousia excrementipullorum</name>
    <dbReference type="NCBI Taxonomy" id="2840884"/>
    <lineage>
        <taxon>Bacteria</taxon>
        <taxon>Bacillati</taxon>
        <taxon>Bacillota</taxon>
        <taxon>Bacilli</taxon>
        <taxon>Candidatus Onthousia</taxon>
    </lineage>
</organism>
<evidence type="ECO:0000256" key="9">
    <source>
        <dbReference type="HAMAP-Rule" id="MF_01897"/>
    </source>
</evidence>
<dbReference type="Proteomes" id="UP000824232">
    <property type="component" value="Unassembled WGS sequence"/>
</dbReference>
<dbReference type="CDD" id="cd00187">
    <property type="entry name" value="TOP4c"/>
    <property type="match status" value="1"/>
</dbReference>
<dbReference type="InterPro" id="IPR013758">
    <property type="entry name" value="Topo_IIA_A/C_ab"/>
</dbReference>
<evidence type="ECO:0000256" key="2">
    <source>
        <dbReference type="ARBA" id="ARBA00008263"/>
    </source>
</evidence>
<proteinExistence type="inferred from homology"/>
<dbReference type="FunFam" id="2.120.10.90:FF:000005">
    <property type="entry name" value="DNA topoisomerase 4 subunit A"/>
    <property type="match status" value="1"/>
</dbReference>
<dbReference type="NCBIfam" id="NF004043">
    <property type="entry name" value="PRK05560.1"/>
    <property type="match status" value="1"/>
</dbReference>
<reference evidence="12" key="1">
    <citation type="submission" date="2020-10" db="EMBL/GenBank/DDBJ databases">
        <authorList>
            <person name="Gilroy R."/>
        </authorList>
    </citation>
    <scope>NUCLEOTIDE SEQUENCE</scope>
    <source>
        <strain evidence="12">CHK184-20233</strain>
    </source>
</reference>
<dbReference type="Gene3D" id="3.90.199.10">
    <property type="entry name" value="Topoisomerase II, domain 5"/>
    <property type="match status" value="1"/>
</dbReference>
<dbReference type="Gene3D" id="3.30.1360.40">
    <property type="match status" value="1"/>
</dbReference>
<gene>
    <name evidence="9 12" type="primary">gyrA</name>
    <name evidence="12" type="ORF">IAB38_06655</name>
</gene>